<feature type="binding site" evidence="5">
    <location>
        <position position="305"/>
    </location>
    <ligand>
        <name>FAD</name>
        <dbReference type="ChEBI" id="CHEBI:57692"/>
    </ligand>
</feature>
<dbReference type="Gene3D" id="3.50.50.60">
    <property type="entry name" value="FAD/NAD(P)-binding domain"/>
    <property type="match status" value="1"/>
</dbReference>
<feature type="binding site" evidence="5">
    <location>
        <position position="113"/>
    </location>
    <ligand>
        <name>FAD</name>
        <dbReference type="ChEBI" id="CHEBI:57692"/>
    </ligand>
</feature>
<accession>A0A4S3ZVM0</accession>
<sequence length="385" mass="42797">MKLAHKQIAIIGGGPGGLTLARLLQLQGASVTVYERDYNREARLQGSPLDLHEGSGLAAVYKAGLFEAFKQNFRPGADKKLILNEKAEIAYSDHDAKPEENFGHAHFRPEIDRGPLRNMLLDSLQPGTVIWNRHFIRMEKQHEGWLLYFNNGATAYADLVVAGDGANSKIRPYLTDIKAFYSGITMVEFTIPNAEKAVPTIHALLNDGKIMAFGKEKCLLMGMKGNGELTFYASLKVPENWATTNGLDYSDTQQLLDWYKTEYVGWDSKWNELFASPATVIPRPIYCMPLDQTWEAQSNLTLLGDAAHVMPPFAGEGANMAMLDALELSECLTSNAYNSIQEAIAAYETNMRKRAAKAAQESLENGERMHSDKALTTMLELFNSH</sequence>
<dbReference type="RefSeq" id="WP_136403240.1">
    <property type="nucleotide sequence ID" value="NZ_SSNZ01000004.1"/>
</dbReference>
<gene>
    <name evidence="7" type="ORF">E6C50_10775</name>
</gene>
<keyword evidence="4 5" id="KW-0503">Monooxygenase</keyword>
<dbReference type="PRINTS" id="PR00420">
    <property type="entry name" value="RNGMNOXGNASE"/>
</dbReference>
<dbReference type="GO" id="GO:0005737">
    <property type="term" value="C:cytoplasm"/>
    <property type="evidence" value="ECO:0007669"/>
    <property type="project" value="UniProtKB-SubCell"/>
</dbReference>
<keyword evidence="3 5" id="KW-0560">Oxidoreductase</keyword>
<evidence type="ECO:0000256" key="4">
    <source>
        <dbReference type="ARBA" id="ARBA00023033"/>
    </source>
</evidence>
<proteinExistence type="inferred from homology"/>
<comment type="cofactor">
    <cofactor evidence="5">
        <name>FAD</name>
        <dbReference type="ChEBI" id="CHEBI:57692"/>
    </cofactor>
</comment>
<protein>
    <recommendedName>
        <fullName evidence="5">Flavin-dependent monooxygenase</fullName>
    </recommendedName>
    <alternativeName>
        <fullName evidence="5">TetX monooxygenase</fullName>
        <shortName evidence="5">TetX</shortName>
        <ecNumber evidence="5">1.14.13.-</ecNumber>
    </alternativeName>
</protein>
<organism evidence="7 8">
    <name type="scientific">Flavobacterium supellecticarium</name>
    <dbReference type="NCBI Taxonomy" id="2565924"/>
    <lineage>
        <taxon>Bacteria</taxon>
        <taxon>Pseudomonadati</taxon>
        <taxon>Bacteroidota</taxon>
        <taxon>Flavobacteriia</taxon>
        <taxon>Flavobacteriales</taxon>
        <taxon>Flavobacteriaceae</taxon>
        <taxon>Flavobacterium</taxon>
    </lineage>
</organism>
<keyword evidence="5" id="KW-0963">Cytoplasm</keyword>
<dbReference type="Proteomes" id="UP000307507">
    <property type="component" value="Unassembled WGS sequence"/>
</dbReference>
<dbReference type="PANTHER" id="PTHR46972">
    <property type="entry name" value="MONOOXYGENASE ASQM-RELATED"/>
    <property type="match status" value="1"/>
</dbReference>
<evidence type="ECO:0000256" key="3">
    <source>
        <dbReference type="ARBA" id="ARBA00023002"/>
    </source>
</evidence>
<dbReference type="GO" id="GO:0004497">
    <property type="term" value="F:monooxygenase activity"/>
    <property type="evidence" value="ECO:0007669"/>
    <property type="project" value="UniProtKB-UniRule"/>
</dbReference>
<comment type="caution">
    <text evidence="7">The sequence shown here is derived from an EMBL/GenBank/DDBJ whole genome shotgun (WGS) entry which is preliminary data.</text>
</comment>
<keyword evidence="5" id="KW-0521">NADP</keyword>
<dbReference type="InterPro" id="IPR043683">
    <property type="entry name" value="TetX_monooxygenase"/>
</dbReference>
<dbReference type="Pfam" id="PF13450">
    <property type="entry name" value="NAD_binding_8"/>
    <property type="match status" value="1"/>
</dbReference>
<dbReference type="EC" id="1.14.13.-" evidence="5"/>
<comment type="function">
    <text evidence="5">An FAD-requiring monooxygenase active on some tetracycline antibiotic derivatives, which leads to their inactivation. Hydroxylates carbon 11a of tetracycline and some analogs.</text>
</comment>
<comment type="similarity">
    <text evidence="5">Belongs to the aromatic-ring hydroxylase family. TetX subfamily.</text>
</comment>
<dbReference type="GO" id="GO:0071949">
    <property type="term" value="F:FAD binding"/>
    <property type="evidence" value="ECO:0007669"/>
    <property type="project" value="InterPro"/>
</dbReference>
<dbReference type="AlphaFoldDB" id="A0A4S3ZVM0"/>
<comment type="subcellular location">
    <subcellularLocation>
        <location evidence="5">Cytoplasm</location>
    </subcellularLocation>
</comment>
<comment type="subunit">
    <text evidence="5">Monomer.</text>
</comment>
<evidence type="ECO:0000313" key="8">
    <source>
        <dbReference type="Proteomes" id="UP000307507"/>
    </source>
</evidence>
<dbReference type="SUPFAM" id="SSF51905">
    <property type="entry name" value="FAD/NAD(P)-binding domain"/>
    <property type="match status" value="1"/>
</dbReference>
<dbReference type="HAMAP" id="MF_00845">
    <property type="entry name" value="TetX_monooxygenase"/>
    <property type="match status" value="1"/>
</dbReference>
<dbReference type="EMBL" id="SSNZ01000004">
    <property type="protein sequence ID" value="THF49831.1"/>
    <property type="molecule type" value="Genomic_DNA"/>
</dbReference>
<dbReference type="OrthoDB" id="9782160at2"/>
<name>A0A4S3ZVM0_9FLAO</name>
<dbReference type="Pfam" id="PF01494">
    <property type="entry name" value="FAD_binding_3"/>
    <property type="match status" value="1"/>
</dbReference>
<keyword evidence="8" id="KW-1185">Reference proteome</keyword>
<dbReference type="InterPro" id="IPR002938">
    <property type="entry name" value="FAD-bd"/>
</dbReference>
<reference evidence="7 8" key="1">
    <citation type="submission" date="2019-04" db="EMBL/GenBank/DDBJ databases">
        <title>Flavobacterium sp. nov. isolated from construction timber.</title>
        <authorList>
            <person name="Lin S.-Y."/>
            <person name="Chang C.-T."/>
            <person name="Young C.-C."/>
        </authorList>
    </citation>
    <scope>NUCLEOTIDE SEQUENCE [LARGE SCALE GENOMIC DNA]</scope>
    <source>
        <strain evidence="7 8">CC-CTC003</strain>
    </source>
</reference>
<comment type="catalytic activity">
    <reaction evidence="5">
        <text>a tetracycline + NADPH + O2 + H(+) = an 11a-hydroxytetracycline + NADP(+) + H2O</text>
        <dbReference type="Rhea" id="RHEA:61444"/>
        <dbReference type="ChEBI" id="CHEBI:15377"/>
        <dbReference type="ChEBI" id="CHEBI:15378"/>
        <dbReference type="ChEBI" id="CHEBI:15379"/>
        <dbReference type="ChEBI" id="CHEBI:57783"/>
        <dbReference type="ChEBI" id="CHEBI:58349"/>
        <dbReference type="ChEBI" id="CHEBI:144644"/>
        <dbReference type="ChEBI" id="CHEBI:144645"/>
    </reaction>
</comment>
<keyword evidence="1 5" id="KW-0285">Flavoprotein</keyword>
<dbReference type="GO" id="GO:0046677">
    <property type="term" value="P:response to antibiotic"/>
    <property type="evidence" value="ECO:0007669"/>
    <property type="project" value="InterPro"/>
</dbReference>
<evidence type="ECO:0000256" key="2">
    <source>
        <dbReference type="ARBA" id="ARBA00022827"/>
    </source>
</evidence>
<feature type="binding site" evidence="5">
    <location>
        <position position="43"/>
    </location>
    <ligand>
        <name>NADPH</name>
        <dbReference type="ChEBI" id="CHEBI:57783"/>
    </ligand>
</feature>
<keyword evidence="2 5" id="KW-0274">FAD</keyword>
<dbReference type="InterPro" id="IPR036188">
    <property type="entry name" value="FAD/NAD-bd_sf"/>
</dbReference>
<keyword evidence="5" id="KW-0547">Nucleotide-binding</keyword>
<feature type="domain" description="FAD-binding" evidence="6">
    <location>
        <begin position="299"/>
        <end position="361"/>
    </location>
</feature>
<evidence type="ECO:0000259" key="6">
    <source>
        <dbReference type="Pfam" id="PF01494"/>
    </source>
</evidence>
<comment type="domain">
    <text evidence="5">Consists of an N-terminal FAD-binding domain with a Rossman fold and a C-terminal substrate-binding domain.</text>
</comment>
<dbReference type="PANTHER" id="PTHR46972:SF1">
    <property type="entry name" value="FAD DEPENDENT OXIDOREDUCTASE DOMAIN-CONTAINING PROTEIN"/>
    <property type="match status" value="1"/>
</dbReference>
<evidence type="ECO:0000256" key="5">
    <source>
        <dbReference type="HAMAP-Rule" id="MF_00845"/>
    </source>
</evidence>
<feature type="binding site" evidence="5">
    <location>
        <position position="50"/>
    </location>
    <ligand>
        <name>FAD</name>
        <dbReference type="ChEBI" id="CHEBI:57692"/>
    </ligand>
</feature>
<evidence type="ECO:0000256" key="1">
    <source>
        <dbReference type="ARBA" id="ARBA00022630"/>
    </source>
</evidence>
<evidence type="ECO:0000313" key="7">
    <source>
        <dbReference type="EMBL" id="THF49831.1"/>
    </source>
</evidence>